<keyword evidence="1" id="KW-1133">Transmembrane helix</keyword>
<dbReference type="EMBL" id="CAFBMB010000040">
    <property type="protein sequence ID" value="CAB4896303.1"/>
    <property type="molecule type" value="Genomic_DNA"/>
</dbReference>
<protein>
    <submittedName>
        <fullName evidence="3">Unannotated protein</fullName>
    </submittedName>
</protein>
<keyword evidence="1" id="KW-0472">Membrane</keyword>
<keyword evidence="1" id="KW-0812">Transmembrane</keyword>
<evidence type="ECO:0000256" key="1">
    <source>
        <dbReference type="SAM" id="Phobius"/>
    </source>
</evidence>
<gene>
    <name evidence="3" type="ORF">UFOPK3516_00703</name>
</gene>
<accession>A0A6J7FX84</accession>
<reference evidence="3" key="1">
    <citation type="submission" date="2020-05" db="EMBL/GenBank/DDBJ databases">
        <authorList>
            <person name="Chiriac C."/>
            <person name="Salcher M."/>
            <person name="Ghai R."/>
            <person name="Kavagutti S V."/>
        </authorList>
    </citation>
    <scope>NUCLEOTIDE SEQUENCE</scope>
</reference>
<sequence length="131" mass="13347">MSGRPSSEAGSAVIEFLLVSVLLVGLTAGVLQLALFLHVRNTLTDAAAEGARQGALVGESAASGARRARDLIEVAVGNALDVSVESQRGMWQGQATMTVVVTAPLPVFGFLGPSGGLRAVARTPVEVLAHS</sequence>
<name>A0A6J7FX84_9ZZZZ</name>
<organism evidence="3">
    <name type="scientific">freshwater metagenome</name>
    <dbReference type="NCBI Taxonomy" id="449393"/>
    <lineage>
        <taxon>unclassified sequences</taxon>
        <taxon>metagenomes</taxon>
        <taxon>ecological metagenomes</taxon>
    </lineage>
</organism>
<dbReference type="Pfam" id="PF07811">
    <property type="entry name" value="TadE"/>
    <property type="match status" value="1"/>
</dbReference>
<proteinExistence type="predicted"/>
<dbReference type="InterPro" id="IPR012495">
    <property type="entry name" value="TadE-like_dom"/>
</dbReference>
<evidence type="ECO:0000259" key="2">
    <source>
        <dbReference type="Pfam" id="PF07811"/>
    </source>
</evidence>
<dbReference type="AlphaFoldDB" id="A0A6J7FX84"/>
<feature type="transmembrane region" description="Helical" evidence="1">
    <location>
        <begin position="12"/>
        <end position="37"/>
    </location>
</feature>
<evidence type="ECO:0000313" key="3">
    <source>
        <dbReference type="EMBL" id="CAB4896303.1"/>
    </source>
</evidence>
<feature type="domain" description="TadE-like" evidence="2">
    <location>
        <begin position="10"/>
        <end position="52"/>
    </location>
</feature>